<sequence length="77" mass="8167">MKIHNGVAAPDLGDVTWVKSRYSGAQGNCVELARLTGGAVAVRNSRDPRGPALVFTPAEITAMFAGVRDGEFDHLID</sequence>
<dbReference type="InterPro" id="IPR007278">
    <property type="entry name" value="DUF397"/>
</dbReference>
<comment type="caution">
    <text evidence="2">The sequence shown here is derived from an EMBL/GenBank/DDBJ whole genome shotgun (WGS) entry which is preliminary data.</text>
</comment>
<keyword evidence="3" id="KW-1185">Reference proteome</keyword>
<proteinExistence type="predicted"/>
<accession>A0ABQ4CVB8</accession>
<evidence type="ECO:0000313" key="3">
    <source>
        <dbReference type="Proteomes" id="UP000604117"/>
    </source>
</evidence>
<reference evidence="2 3" key="1">
    <citation type="submission" date="2021-01" db="EMBL/GenBank/DDBJ databases">
        <title>Whole genome shotgun sequence of Asanoa siamensis NBRC 107932.</title>
        <authorList>
            <person name="Komaki H."/>
            <person name="Tamura T."/>
        </authorList>
    </citation>
    <scope>NUCLEOTIDE SEQUENCE [LARGE SCALE GENOMIC DNA]</scope>
    <source>
        <strain evidence="2 3">NBRC 107932</strain>
    </source>
</reference>
<dbReference type="EMBL" id="BONE01000040">
    <property type="protein sequence ID" value="GIF75231.1"/>
    <property type="molecule type" value="Genomic_DNA"/>
</dbReference>
<evidence type="ECO:0000259" key="1">
    <source>
        <dbReference type="Pfam" id="PF04149"/>
    </source>
</evidence>
<name>A0ABQ4CVB8_9ACTN</name>
<dbReference type="RefSeq" id="WP_373312319.1">
    <property type="nucleotide sequence ID" value="NZ_BONE01000040.1"/>
</dbReference>
<dbReference type="Proteomes" id="UP000604117">
    <property type="component" value="Unassembled WGS sequence"/>
</dbReference>
<gene>
    <name evidence="2" type="ORF">Asi02nite_47490</name>
</gene>
<dbReference type="Pfam" id="PF04149">
    <property type="entry name" value="DUF397"/>
    <property type="match status" value="1"/>
</dbReference>
<feature type="domain" description="DUF397" evidence="1">
    <location>
        <begin position="16"/>
        <end position="68"/>
    </location>
</feature>
<organism evidence="2 3">
    <name type="scientific">Asanoa siamensis</name>
    <dbReference type="NCBI Taxonomy" id="926357"/>
    <lineage>
        <taxon>Bacteria</taxon>
        <taxon>Bacillati</taxon>
        <taxon>Actinomycetota</taxon>
        <taxon>Actinomycetes</taxon>
        <taxon>Micromonosporales</taxon>
        <taxon>Micromonosporaceae</taxon>
        <taxon>Asanoa</taxon>
    </lineage>
</organism>
<evidence type="ECO:0000313" key="2">
    <source>
        <dbReference type="EMBL" id="GIF75231.1"/>
    </source>
</evidence>
<protein>
    <recommendedName>
        <fullName evidence="1">DUF397 domain-containing protein</fullName>
    </recommendedName>
</protein>